<dbReference type="EMBL" id="RCZO01000001">
    <property type="protein sequence ID" value="TPG11520.1"/>
    <property type="molecule type" value="Genomic_DNA"/>
</dbReference>
<dbReference type="RefSeq" id="WP_140648843.1">
    <property type="nucleotide sequence ID" value="NZ_RCZO01000001.1"/>
</dbReference>
<keyword evidence="1" id="KW-0472">Membrane</keyword>
<dbReference type="PANTHER" id="PTHR12126:SF11">
    <property type="entry name" value="NADH DEHYDROGENASE [UBIQUINONE] 1 ALPHA SUBCOMPLEX SUBUNIT 9, MITOCHONDRIAL"/>
    <property type="match status" value="1"/>
</dbReference>
<feature type="domain" description="NAD-dependent epimerase/dehydratase" evidence="2">
    <location>
        <begin position="3"/>
        <end position="198"/>
    </location>
</feature>
<dbReference type="InterPro" id="IPR025695">
    <property type="entry name" value="DoxX-like"/>
</dbReference>
<sequence length="430" mass="46550">MRVLVTGAYGFIGAHIVAALSAADHEVICVVRDARIDSRFPGLRAIACDMARDIHSADWTSRLDGIQAVVNCAGILRERGADTFAAVHEQAPLALFHASQQMGVQRVIQISALGNAIDDEFIASKHRCDEALAALDLDWLVLRPSLVYSARGSYGGTSLLRGLAALPGFVPLPGRGEQQVQPIEAEDVGAAVVAALARSQCAREVIELIGPEVMTLRDYLFAWRRWLGFGPARTLTVPATLVRMASAIGERLGNGPMGQTMTRMLERGNVGAPDAAMRLHQSLGLTPRPLLRALDETPSHVQDRWHARLYFWLPALRVLIALLWVGSGVVGWLASRTAVMALAADTPLSANASFMLARLTGTADLLLGVLCLSRWRPRLVLTLMLLMLLGYTLGIGILWPAHWLDPFGGLLKNLPLIAALAILLATDERR</sequence>
<accession>A0A502CFV8</accession>
<evidence type="ECO:0000256" key="1">
    <source>
        <dbReference type="SAM" id="Phobius"/>
    </source>
</evidence>
<comment type="caution">
    <text evidence="3">The sequence shown here is derived from an EMBL/GenBank/DDBJ whole genome shotgun (WGS) entry which is preliminary data.</text>
</comment>
<dbReference type="Proteomes" id="UP000319486">
    <property type="component" value="Unassembled WGS sequence"/>
</dbReference>
<dbReference type="Pfam" id="PF01370">
    <property type="entry name" value="Epimerase"/>
    <property type="match status" value="1"/>
</dbReference>
<dbReference type="AlphaFoldDB" id="A0A502CFV8"/>
<feature type="transmembrane region" description="Helical" evidence="1">
    <location>
        <begin position="309"/>
        <end position="334"/>
    </location>
</feature>
<feature type="transmembrane region" description="Helical" evidence="1">
    <location>
        <begin position="379"/>
        <end position="401"/>
    </location>
</feature>
<dbReference type="Gene3D" id="3.40.50.720">
    <property type="entry name" value="NAD(P)-binding Rossmann-like Domain"/>
    <property type="match status" value="1"/>
</dbReference>
<protein>
    <submittedName>
        <fullName evidence="3">SDR family oxidoreductase</fullName>
    </submittedName>
</protein>
<gene>
    <name evidence="3" type="ORF">EAH88_03140</name>
</gene>
<dbReference type="PANTHER" id="PTHR12126">
    <property type="entry name" value="NADH-UBIQUINONE OXIDOREDUCTASE 39 KDA SUBUNIT-RELATED"/>
    <property type="match status" value="1"/>
</dbReference>
<reference evidence="3 4" key="1">
    <citation type="journal article" date="2019" name="Environ. Microbiol.">
        <title>Species interactions and distinct microbial communities in high Arctic permafrost affected cryosols are associated with the CH4 and CO2 gas fluxes.</title>
        <authorList>
            <person name="Altshuler I."/>
            <person name="Hamel J."/>
            <person name="Turney S."/>
            <person name="Magnuson E."/>
            <person name="Levesque R."/>
            <person name="Greer C."/>
            <person name="Whyte L.G."/>
        </authorList>
    </citation>
    <scope>NUCLEOTIDE SEQUENCE [LARGE SCALE GENOMIC DNA]</scope>
    <source>
        <strain evidence="3 4">S13Y</strain>
    </source>
</reference>
<evidence type="ECO:0000313" key="3">
    <source>
        <dbReference type="EMBL" id="TPG11520.1"/>
    </source>
</evidence>
<keyword evidence="1" id="KW-0812">Transmembrane</keyword>
<dbReference type="InterPro" id="IPR036291">
    <property type="entry name" value="NAD(P)-bd_dom_sf"/>
</dbReference>
<dbReference type="Pfam" id="PF13781">
    <property type="entry name" value="DoxX_3"/>
    <property type="match status" value="1"/>
</dbReference>
<feature type="transmembrane region" description="Helical" evidence="1">
    <location>
        <begin position="354"/>
        <end position="372"/>
    </location>
</feature>
<feature type="transmembrane region" description="Helical" evidence="1">
    <location>
        <begin position="407"/>
        <end position="426"/>
    </location>
</feature>
<keyword evidence="4" id="KW-1185">Reference proteome</keyword>
<dbReference type="GO" id="GO:0044877">
    <property type="term" value="F:protein-containing complex binding"/>
    <property type="evidence" value="ECO:0007669"/>
    <property type="project" value="TreeGrafter"/>
</dbReference>
<dbReference type="SUPFAM" id="SSF51735">
    <property type="entry name" value="NAD(P)-binding Rossmann-fold domains"/>
    <property type="match status" value="1"/>
</dbReference>
<evidence type="ECO:0000313" key="4">
    <source>
        <dbReference type="Proteomes" id="UP000319486"/>
    </source>
</evidence>
<keyword evidence="1" id="KW-1133">Transmembrane helix</keyword>
<dbReference type="InterPro" id="IPR051207">
    <property type="entry name" value="ComplexI_NDUFA9_subunit"/>
</dbReference>
<name>A0A502CFV8_9GAMM</name>
<dbReference type="InterPro" id="IPR001509">
    <property type="entry name" value="Epimerase_deHydtase"/>
</dbReference>
<proteinExistence type="predicted"/>
<organism evidence="3 4">
    <name type="scientific">Rhodanobacter glycinis</name>
    <dbReference type="NCBI Taxonomy" id="582702"/>
    <lineage>
        <taxon>Bacteria</taxon>
        <taxon>Pseudomonadati</taxon>
        <taxon>Pseudomonadota</taxon>
        <taxon>Gammaproteobacteria</taxon>
        <taxon>Lysobacterales</taxon>
        <taxon>Rhodanobacteraceae</taxon>
        <taxon>Rhodanobacter</taxon>
    </lineage>
</organism>
<evidence type="ECO:0000259" key="2">
    <source>
        <dbReference type="Pfam" id="PF01370"/>
    </source>
</evidence>